<dbReference type="PROSITE" id="PS50011">
    <property type="entry name" value="PROTEIN_KINASE_DOM"/>
    <property type="match status" value="1"/>
</dbReference>
<dbReference type="PANTHER" id="PTHR11909">
    <property type="entry name" value="CASEIN KINASE-RELATED"/>
    <property type="match status" value="1"/>
</dbReference>
<sequence>MALPIHSKAQDHLPPKVLRFIVYNLYITCVQDRNLDVHFCSLNDPCCVAWSGLLPLFRARAVSSTWNEAILEISTLKEHLFFRRVEDAYYPHPWHINTKVRKGVLLNRYRVYRTISSETGTGVYKAYDFGHPAGCSKADRVIIKAWLSATDRECVVEQQVYEIIRTPPVSGTPVVHSSDYDKEHGVFALVLQRLGPSLEEVLELLPKNQRFDDRMILAVAIQMLDRYKDIHARGIIHNGIKPGNICLPPYDSGVETQLYAIDFGLSFLLDAAATEFLPSAHRADTVGNRSYLSALGHHGITQSQRDDLESLAYLLSSLRHGDLPWDPPKIWRLKMATPASVIFRGMDQSYFDFWKDVKGLAFGEAPDYDTMRKRFEDCWKQGGYGDVPGRVDWWEELALYVNSSL</sequence>
<dbReference type="SUPFAM" id="SSF56112">
    <property type="entry name" value="Protein kinase-like (PK-like)"/>
    <property type="match status" value="1"/>
</dbReference>
<evidence type="ECO:0000259" key="1">
    <source>
        <dbReference type="PROSITE" id="PS50011"/>
    </source>
</evidence>
<dbReference type="InterPro" id="IPR011009">
    <property type="entry name" value="Kinase-like_dom_sf"/>
</dbReference>
<dbReference type="GO" id="GO:0004672">
    <property type="term" value="F:protein kinase activity"/>
    <property type="evidence" value="ECO:0007669"/>
    <property type="project" value="InterPro"/>
</dbReference>
<proteinExistence type="predicted"/>
<protein>
    <submittedName>
        <fullName evidence="2">Kinase-like domain-containing protein</fullName>
    </submittedName>
</protein>
<keyword evidence="3" id="KW-1185">Reference proteome</keyword>
<accession>A0A9P5Y970</accession>
<dbReference type="OrthoDB" id="5979581at2759"/>
<dbReference type="GO" id="GO:0005524">
    <property type="term" value="F:ATP binding"/>
    <property type="evidence" value="ECO:0007669"/>
    <property type="project" value="InterPro"/>
</dbReference>
<dbReference type="InterPro" id="IPR000719">
    <property type="entry name" value="Prot_kinase_dom"/>
</dbReference>
<feature type="domain" description="Protein kinase" evidence="1">
    <location>
        <begin position="109"/>
        <end position="405"/>
    </location>
</feature>
<evidence type="ECO:0000313" key="2">
    <source>
        <dbReference type="EMBL" id="KAF9463445.1"/>
    </source>
</evidence>
<organism evidence="2 3">
    <name type="scientific">Collybia nuda</name>
    <dbReference type="NCBI Taxonomy" id="64659"/>
    <lineage>
        <taxon>Eukaryota</taxon>
        <taxon>Fungi</taxon>
        <taxon>Dikarya</taxon>
        <taxon>Basidiomycota</taxon>
        <taxon>Agaricomycotina</taxon>
        <taxon>Agaricomycetes</taxon>
        <taxon>Agaricomycetidae</taxon>
        <taxon>Agaricales</taxon>
        <taxon>Tricholomatineae</taxon>
        <taxon>Clitocybaceae</taxon>
        <taxon>Collybia</taxon>
    </lineage>
</organism>
<dbReference type="Proteomes" id="UP000807353">
    <property type="component" value="Unassembled WGS sequence"/>
</dbReference>
<reference evidence="2" key="1">
    <citation type="submission" date="2020-11" db="EMBL/GenBank/DDBJ databases">
        <authorList>
            <consortium name="DOE Joint Genome Institute"/>
            <person name="Ahrendt S."/>
            <person name="Riley R."/>
            <person name="Andreopoulos W."/>
            <person name="Labutti K."/>
            <person name="Pangilinan J."/>
            <person name="Ruiz-Duenas F.J."/>
            <person name="Barrasa J.M."/>
            <person name="Sanchez-Garcia M."/>
            <person name="Camarero S."/>
            <person name="Miyauchi S."/>
            <person name="Serrano A."/>
            <person name="Linde D."/>
            <person name="Babiker R."/>
            <person name="Drula E."/>
            <person name="Ayuso-Fernandez I."/>
            <person name="Pacheco R."/>
            <person name="Padilla G."/>
            <person name="Ferreira P."/>
            <person name="Barriuso J."/>
            <person name="Kellner H."/>
            <person name="Castanera R."/>
            <person name="Alfaro M."/>
            <person name="Ramirez L."/>
            <person name="Pisabarro A.G."/>
            <person name="Kuo A."/>
            <person name="Tritt A."/>
            <person name="Lipzen A."/>
            <person name="He G."/>
            <person name="Yan M."/>
            <person name="Ng V."/>
            <person name="Cullen D."/>
            <person name="Martin F."/>
            <person name="Rosso M.-N."/>
            <person name="Henrissat B."/>
            <person name="Hibbett D."/>
            <person name="Martinez A.T."/>
            <person name="Grigoriev I.V."/>
        </authorList>
    </citation>
    <scope>NUCLEOTIDE SEQUENCE</scope>
    <source>
        <strain evidence="2">CBS 247.69</strain>
    </source>
</reference>
<keyword evidence="2" id="KW-0808">Transferase</keyword>
<comment type="caution">
    <text evidence="2">The sequence shown here is derived from an EMBL/GenBank/DDBJ whole genome shotgun (WGS) entry which is preliminary data.</text>
</comment>
<dbReference type="EMBL" id="MU150262">
    <property type="protein sequence ID" value="KAF9463445.1"/>
    <property type="molecule type" value="Genomic_DNA"/>
</dbReference>
<gene>
    <name evidence="2" type="ORF">BDZ94DRAFT_1163970</name>
</gene>
<dbReference type="InterPro" id="IPR050235">
    <property type="entry name" value="CK1_Ser-Thr_kinase"/>
</dbReference>
<name>A0A9P5Y970_9AGAR</name>
<keyword evidence="2" id="KW-0418">Kinase</keyword>
<evidence type="ECO:0000313" key="3">
    <source>
        <dbReference type="Proteomes" id="UP000807353"/>
    </source>
</evidence>
<dbReference type="Gene3D" id="1.10.510.10">
    <property type="entry name" value="Transferase(Phosphotransferase) domain 1"/>
    <property type="match status" value="1"/>
</dbReference>
<dbReference type="AlphaFoldDB" id="A0A9P5Y970"/>